<evidence type="ECO:0000313" key="3">
    <source>
        <dbReference type="Proteomes" id="UP000717696"/>
    </source>
</evidence>
<gene>
    <name evidence="2" type="ORF">B0J13DRAFT_565325</name>
</gene>
<name>A0A9P9IPA6_9HYPO</name>
<evidence type="ECO:0008006" key="4">
    <source>
        <dbReference type="Google" id="ProtNLM"/>
    </source>
</evidence>
<organism evidence="2 3">
    <name type="scientific">Dactylonectria estremocensis</name>
    <dbReference type="NCBI Taxonomy" id="1079267"/>
    <lineage>
        <taxon>Eukaryota</taxon>
        <taxon>Fungi</taxon>
        <taxon>Dikarya</taxon>
        <taxon>Ascomycota</taxon>
        <taxon>Pezizomycotina</taxon>
        <taxon>Sordariomycetes</taxon>
        <taxon>Hypocreomycetidae</taxon>
        <taxon>Hypocreales</taxon>
        <taxon>Nectriaceae</taxon>
        <taxon>Dactylonectria</taxon>
    </lineage>
</organism>
<proteinExistence type="predicted"/>
<accession>A0A9P9IPA6</accession>
<dbReference type="AlphaFoldDB" id="A0A9P9IPA6"/>
<feature type="chain" id="PRO_5040354683" description="CBM1 domain-containing protein" evidence="1">
    <location>
        <begin position="18"/>
        <end position="72"/>
    </location>
</feature>
<sequence length="72" mass="7859">MQFSALIVAAMATMAAARCTPATYDCQGKYAWRVCTTAGRWVKGGTCPPDTICKFYPPSLSPYCVPPDFEFP</sequence>
<feature type="signal peptide" evidence="1">
    <location>
        <begin position="1"/>
        <end position="17"/>
    </location>
</feature>
<comment type="caution">
    <text evidence="2">The sequence shown here is derived from an EMBL/GenBank/DDBJ whole genome shotgun (WGS) entry which is preliminary data.</text>
</comment>
<evidence type="ECO:0000313" key="2">
    <source>
        <dbReference type="EMBL" id="KAH7126350.1"/>
    </source>
</evidence>
<protein>
    <recommendedName>
        <fullName evidence="4">CBM1 domain-containing protein</fullName>
    </recommendedName>
</protein>
<dbReference type="Proteomes" id="UP000717696">
    <property type="component" value="Unassembled WGS sequence"/>
</dbReference>
<dbReference type="EMBL" id="JAGMUU010000023">
    <property type="protein sequence ID" value="KAH7126350.1"/>
    <property type="molecule type" value="Genomic_DNA"/>
</dbReference>
<evidence type="ECO:0000256" key="1">
    <source>
        <dbReference type="SAM" id="SignalP"/>
    </source>
</evidence>
<keyword evidence="3" id="KW-1185">Reference proteome</keyword>
<reference evidence="2" key="1">
    <citation type="journal article" date="2021" name="Nat. Commun.">
        <title>Genetic determinants of endophytism in the Arabidopsis root mycobiome.</title>
        <authorList>
            <person name="Mesny F."/>
            <person name="Miyauchi S."/>
            <person name="Thiergart T."/>
            <person name="Pickel B."/>
            <person name="Atanasova L."/>
            <person name="Karlsson M."/>
            <person name="Huettel B."/>
            <person name="Barry K.W."/>
            <person name="Haridas S."/>
            <person name="Chen C."/>
            <person name="Bauer D."/>
            <person name="Andreopoulos W."/>
            <person name="Pangilinan J."/>
            <person name="LaButti K."/>
            <person name="Riley R."/>
            <person name="Lipzen A."/>
            <person name="Clum A."/>
            <person name="Drula E."/>
            <person name="Henrissat B."/>
            <person name="Kohler A."/>
            <person name="Grigoriev I.V."/>
            <person name="Martin F.M."/>
            <person name="Hacquard S."/>
        </authorList>
    </citation>
    <scope>NUCLEOTIDE SEQUENCE</scope>
    <source>
        <strain evidence="2">MPI-CAGE-AT-0021</strain>
    </source>
</reference>
<keyword evidence="1" id="KW-0732">Signal</keyword>
<dbReference type="OrthoDB" id="4611802at2759"/>